<sequence length="124" mass="14621">MLTRLFLLLFTFSILVGCEPNRVKSITPTELEDMVNDSEEFHLIDLRNKTSFDKEHLKGAVNVVFDDQFLINMKEFDKDKTVVLYAENNDESMNASMLLFDEDFKLVYFFLNEYSSWKNDININ</sequence>
<comment type="caution">
    <text evidence="2">The sequence shown here is derived from an EMBL/GenBank/DDBJ whole genome shotgun (WGS) entry which is preliminary data.</text>
</comment>
<dbReference type="SMART" id="SM00450">
    <property type="entry name" value="RHOD"/>
    <property type="match status" value="1"/>
</dbReference>
<evidence type="ECO:0000313" key="2">
    <source>
        <dbReference type="EMBL" id="PZW39599.1"/>
    </source>
</evidence>
<dbReference type="InterPro" id="IPR001763">
    <property type="entry name" value="Rhodanese-like_dom"/>
</dbReference>
<name>A0A2W7I0C6_9FLAO</name>
<proteinExistence type="predicted"/>
<dbReference type="PROSITE" id="PS51257">
    <property type="entry name" value="PROKAR_LIPOPROTEIN"/>
    <property type="match status" value="1"/>
</dbReference>
<reference evidence="2 3" key="1">
    <citation type="submission" date="2018-06" db="EMBL/GenBank/DDBJ databases">
        <title>Genomic Encyclopedia of Archaeal and Bacterial Type Strains, Phase II (KMG-II): from individual species to whole genera.</title>
        <authorList>
            <person name="Goeker M."/>
        </authorList>
    </citation>
    <scope>NUCLEOTIDE SEQUENCE [LARGE SCALE GENOMIC DNA]</scope>
    <source>
        <strain evidence="2 3">DSM 15361</strain>
    </source>
</reference>
<dbReference type="Proteomes" id="UP000249542">
    <property type="component" value="Unassembled WGS sequence"/>
</dbReference>
<keyword evidence="2" id="KW-0808">Transferase</keyword>
<dbReference type="InterPro" id="IPR036873">
    <property type="entry name" value="Rhodanese-like_dom_sf"/>
</dbReference>
<dbReference type="GO" id="GO:0016740">
    <property type="term" value="F:transferase activity"/>
    <property type="evidence" value="ECO:0007669"/>
    <property type="project" value="UniProtKB-KW"/>
</dbReference>
<protein>
    <submittedName>
        <fullName evidence="2">Rhodanese-related sulfurtransferase</fullName>
    </submittedName>
</protein>
<evidence type="ECO:0000313" key="3">
    <source>
        <dbReference type="Proteomes" id="UP000249542"/>
    </source>
</evidence>
<dbReference type="PANTHER" id="PTHR43031:SF16">
    <property type="entry name" value="OXIDOREDUCTASE"/>
    <property type="match status" value="1"/>
</dbReference>
<dbReference type="InterPro" id="IPR050229">
    <property type="entry name" value="GlpE_sulfurtransferase"/>
</dbReference>
<dbReference type="CDD" id="cd00158">
    <property type="entry name" value="RHOD"/>
    <property type="match status" value="1"/>
</dbReference>
<keyword evidence="3" id="KW-1185">Reference proteome</keyword>
<gene>
    <name evidence="2" type="ORF">LX95_01959</name>
</gene>
<dbReference type="SUPFAM" id="SSF52821">
    <property type="entry name" value="Rhodanese/Cell cycle control phosphatase"/>
    <property type="match status" value="1"/>
</dbReference>
<dbReference type="AlphaFoldDB" id="A0A2W7I0C6"/>
<evidence type="ECO:0000259" key="1">
    <source>
        <dbReference type="PROSITE" id="PS50206"/>
    </source>
</evidence>
<feature type="domain" description="Rhodanese" evidence="1">
    <location>
        <begin position="37"/>
        <end position="122"/>
    </location>
</feature>
<dbReference type="Pfam" id="PF00581">
    <property type="entry name" value="Rhodanese"/>
    <property type="match status" value="1"/>
</dbReference>
<accession>A0A2W7I0C6</accession>
<dbReference type="PROSITE" id="PS50206">
    <property type="entry name" value="RHODANESE_3"/>
    <property type="match status" value="1"/>
</dbReference>
<organism evidence="2 3">
    <name type="scientific">Mesonia algae</name>
    <dbReference type="NCBI Taxonomy" id="213248"/>
    <lineage>
        <taxon>Bacteria</taxon>
        <taxon>Pseudomonadati</taxon>
        <taxon>Bacteroidota</taxon>
        <taxon>Flavobacteriia</taxon>
        <taxon>Flavobacteriales</taxon>
        <taxon>Flavobacteriaceae</taxon>
        <taxon>Mesonia</taxon>
    </lineage>
</organism>
<dbReference type="RefSeq" id="WP_111541253.1">
    <property type="nucleotide sequence ID" value="NZ_QKYV01000005.1"/>
</dbReference>
<dbReference type="Gene3D" id="3.40.250.10">
    <property type="entry name" value="Rhodanese-like domain"/>
    <property type="match status" value="1"/>
</dbReference>
<dbReference type="EMBL" id="QKYV01000005">
    <property type="protein sequence ID" value="PZW39599.1"/>
    <property type="molecule type" value="Genomic_DNA"/>
</dbReference>
<dbReference type="PANTHER" id="PTHR43031">
    <property type="entry name" value="FAD-DEPENDENT OXIDOREDUCTASE"/>
    <property type="match status" value="1"/>
</dbReference>